<dbReference type="PANTHER" id="PTHR37332">
    <property type="entry name" value="EXPRESSED PROTEIN"/>
    <property type="match status" value="1"/>
</dbReference>
<sequence length="345" mass="37490">MQSAIKMPKLETEKASAHNTLEYSAALHVKAIMSGGDFLAPPPDTRAREGFNSSSTISTPITGSNNLGPQSATNIYSHIHETASKRIQTLDYLRSAVYWFNTTHFSKADLARMPYFEKRKLTRRAINFLFLGFSLPPILDVSSGLSEYLKSLNALLLEFESFQQIHSVDGGPAATLARARLPHMFKRSGQSTKVRRTSSATEIGLPMQSGGVDHHSELKPMGNMASAGGTSAVSTFPSNSESQDLLPGEEYTFLLTPSLPFDPDYFEIFATLCDVLIDCYSRLVSLVSHPSLCNAAMGELFTKADAKLRKVIVSGIVREFEDASRASAKSEIAGVGRMVLGGLLG</sequence>
<organism evidence="1 2">
    <name type="scientific">Trichophyton rubrum</name>
    <name type="common">Athlete's foot fungus</name>
    <name type="synonym">Epidermophyton rubrum</name>
    <dbReference type="NCBI Taxonomy" id="5551"/>
    <lineage>
        <taxon>Eukaryota</taxon>
        <taxon>Fungi</taxon>
        <taxon>Dikarya</taxon>
        <taxon>Ascomycota</taxon>
        <taxon>Pezizomycotina</taxon>
        <taxon>Eurotiomycetes</taxon>
        <taxon>Eurotiomycetidae</taxon>
        <taxon>Onygenales</taxon>
        <taxon>Arthrodermataceae</taxon>
        <taxon>Trichophyton</taxon>
    </lineage>
</organism>
<dbReference type="Proteomes" id="UP000243015">
    <property type="component" value="Unassembled WGS sequence"/>
</dbReference>
<dbReference type="EMBL" id="LHPM01000012">
    <property type="protein sequence ID" value="OAL66971.1"/>
    <property type="molecule type" value="Genomic_DNA"/>
</dbReference>
<evidence type="ECO:0000313" key="1">
    <source>
        <dbReference type="EMBL" id="OAL66971.1"/>
    </source>
</evidence>
<dbReference type="VEuPathDB" id="FungiDB:TERG_04641"/>
<name>A0A178F3S6_TRIRU</name>
<dbReference type="AlphaFoldDB" id="A0A178F3S6"/>
<gene>
    <name evidence="1" type="ORF">A7C99_2368</name>
</gene>
<proteinExistence type="predicted"/>
<evidence type="ECO:0000313" key="2">
    <source>
        <dbReference type="Proteomes" id="UP000243015"/>
    </source>
</evidence>
<dbReference type="PANTHER" id="PTHR37332:SF1">
    <property type="entry name" value="ELMO DOMAIN-CONTAINING PROTEIN"/>
    <property type="match status" value="1"/>
</dbReference>
<accession>A0A178F3S6</accession>
<protein>
    <submittedName>
        <fullName evidence="1">Uncharacterized protein</fullName>
    </submittedName>
</protein>
<comment type="caution">
    <text evidence="1">The sequence shown here is derived from an EMBL/GenBank/DDBJ whole genome shotgun (WGS) entry which is preliminary data.</text>
</comment>
<reference evidence="1 2" key="1">
    <citation type="submission" date="2016-05" db="EMBL/GenBank/DDBJ databases">
        <title>Genome sequencing of Trichophyton rubrum CMCC(F)T1i isolated from hair.</title>
        <authorList>
            <person name="Zhan P."/>
            <person name="Tao Y."/>
            <person name="Liu W."/>
        </authorList>
    </citation>
    <scope>NUCLEOTIDE SEQUENCE [LARGE SCALE GENOMIC DNA]</scope>
    <source>
        <strain evidence="2">CMCC(F)T1i</strain>
    </source>
</reference>